<dbReference type="Proteomes" id="UP001259572">
    <property type="component" value="Unassembled WGS sequence"/>
</dbReference>
<dbReference type="RefSeq" id="WP_315725405.1">
    <property type="nucleotide sequence ID" value="NZ_JAVUPU010000003.1"/>
</dbReference>
<feature type="region of interest" description="Disordered" evidence="1">
    <location>
        <begin position="1"/>
        <end position="86"/>
    </location>
</feature>
<sequence length="86" mass="8715">MTGDEKRSAPGEMGTGARGSGESGGGPYPNPHSGKKPDKDGYMGDGGQTEQPYHGSGQLGETNVGDTENANSATRGTTKADRESDA</sequence>
<dbReference type="EMBL" id="JAVUPU010000003">
    <property type="protein sequence ID" value="MDT9598931.1"/>
    <property type="molecule type" value="Genomic_DNA"/>
</dbReference>
<organism evidence="2 3">
    <name type="scientific">Sphingosinicella rhizophila</name>
    <dbReference type="NCBI Taxonomy" id="3050082"/>
    <lineage>
        <taxon>Bacteria</taxon>
        <taxon>Pseudomonadati</taxon>
        <taxon>Pseudomonadota</taxon>
        <taxon>Alphaproteobacteria</taxon>
        <taxon>Sphingomonadales</taxon>
        <taxon>Sphingosinicellaceae</taxon>
        <taxon>Sphingosinicella</taxon>
    </lineage>
</organism>
<name>A0ABU3Q6A1_9SPHN</name>
<gene>
    <name evidence="2" type="ORF">RQX22_08215</name>
</gene>
<reference evidence="2 3" key="1">
    <citation type="submission" date="2023-05" db="EMBL/GenBank/DDBJ databases">
        <authorList>
            <person name="Guo Y."/>
        </authorList>
    </citation>
    <scope>NUCLEOTIDE SEQUENCE [LARGE SCALE GENOMIC DNA]</scope>
    <source>
        <strain evidence="2 3">GR2756</strain>
    </source>
</reference>
<accession>A0ABU3Q6A1</accession>
<feature type="compositionally biased region" description="Gly residues" evidence="1">
    <location>
        <begin position="13"/>
        <end position="27"/>
    </location>
</feature>
<comment type="caution">
    <text evidence="2">The sequence shown here is derived from an EMBL/GenBank/DDBJ whole genome shotgun (WGS) entry which is preliminary data.</text>
</comment>
<protein>
    <submittedName>
        <fullName evidence="2">Uncharacterized protein</fullName>
    </submittedName>
</protein>
<evidence type="ECO:0000313" key="2">
    <source>
        <dbReference type="EMBL" id="MDT9598931.1"/>
    </source>
</evidence>
<keyword evidence="3" id="KW-1185">Reference proteome</keyword>
<evidence type="ECO:0000256" key="1">
    <source>
        <dbReference type="SAM" id="MobiDB-lite"/>
    </source>
</evidence>
<evidence type="ECO:0000313" key="3">
    <source>
        <dbReference type="Proteomes" id="UP001259572"/>
    </source>
</evidence>
<proteinExistence type="predicted"/>
<feature type="compositionally biased region" description="Polar residues" evidence="1">
    <location>
        <begin position="59"/>
        <end position="77"/>
    </location>
</feature>